<keyword evidence="15" id="KW-0675">Receptor</keyword>
<gene>
    <name evidence="15" type="ordered locus">PB2503_07639</name>
</gene>
<keyword evidence="10 11" id="KW-0998">Cell outer membrane</keyword>
<evidence type="ECO:0000256" key="4">
    <source>
        <dbReference type="ARBA" id="ARBA00022496"/>
    </source>
</evidence>
<dbReference type="eggNOG" id="COG4771">
    <property type="taxonomic scope" value="Bacteria"/>
</dbReference>
<dbReference type="GO" id="GO:0006826">
    <property type="term" value="P:iron ion transport"/>
    <property type="evidence" value="ECO:0007669"/>
    <property type="project" value="UniProtKB-KW"/>
</dbReference>
<dbReference type="Pfam" id="PF07715">
    <property type="entry name" value="Plug"/>
    <property type="match status" value="1"/>
</dbReference>
<keyword evidence="13" id="KW-0732">Signal</keyword>
<keyword evidence="7" id="KW-0406">Ion transport</keyword>
<sequence>MEIEAMTKTRIGVSALALSVAMGTAAAQDPAGDRPILDTIVVTATKTETTAQDAPLALQAVNGDTLDELNAQTFDDYVRYLPNVSFGGRGPGQSTVYIRGLAVQPISVLLSGAQGTTPNVALYLDEQPVTAPGRNLDVYAADLDRIEVLPGPQGTLFGASSQAGTVRLITNKPELDTFGAGFDASIATTKDGEMSNALEAYINLPLVDEKLAFRGVVYDVTQGGYIDNVPGTFTTDPAINPQSAATPSAVSYETADNNLLAEEDFNDASYKGFRGSFLWEITPETTAYLQYTHQKIEADGVFDYDPEVGDLDVTRFFPDALEDDFDQTAWTIESRLGMLDVIYTGAYLDRQINQSVDYTGYNNAGGFISYYTCTYDNPAYITAYDIDPQFITPGGRECLNPAKGVVIDQGQKRTTHEFRVTTPQENRLRATLGVFYDNFEIETVDDFYYLATPDLGFARNAPISDAVQIDPSLRPAGVAFFNDIRRTEEQLAFFGEVTFDLIPDVLSVTGGLRVYEIDSDFEGSSNFADGIFQGSENTDRGRDYDVSGGHTPEPLETDGTVFKANVSWTPRPDTLIYGTYSEGFRPGGFNRGGGLASINPAFPTVETTYDTDEVTNYEFGWKAELFDNSLRWNGAVYFVETSDLQVSRFDPENVSILTFIENAADAEIFGTEGDLTWAATPELTLFGAYSYNDTELTAVNAEVIELAPVGSELPLVPELQLTSRARYELPLGTYNAYAQMGIQYASESFSSLADEIREEQEAYTTADLAFGAGKDGWNAELFVENLTDERAELFINEQDDIRRITTNRPRTIGLRMSYNY</sequence>
<evidence type="ECO:0000256" key="5">
    <source>
        <dbReference type="ARBA" id="ARBA00022692"/>
    </source>
</evidence>
<evidence type="ECO:0000256" key="6">
    <source>
        <dbReference type="ARBA" id="ARBA00023004"/>
    </source>
</evidence>
<keyword evidence="4" id="KW-0410">Iron transport</keyword>
<evidence type="ECO:0000256" key="2">
    <source>
        <dbReference type="ARBA" id="ARBA00022448"/>
    </source>
</evidence>
<keyword evidence="8 12" id="KW-0798">TonB box</keyword>
<dbReference type="EMBL" id="CP002156">
    <property type="protein sequence ID" value="ADM09583.1"/>
    <property type="molecule type" value="Genomic_DNA"/>
</dbReference>
<evidence type="ECO:0000313" key="16">
    <source>
        <dbReference type="Proteomes" id="UP000001302"/>
    </source>
</evidence>
<dbReference type="InterPro" id="IPR010916">
    <property type="entry name" value="TonB_box_CS"/>
</dbReference>
<evidence type="ECO:0000256" key="8">
    <source>
        <dbReference type="ARBA" id="ARBA00023077"/>
    </source>
</evidence>
<evidence type="ECO:0000256" key="11">
    <source>
        <dbReference type="PROSITE-ProRule" id="PRU01360"/>
    </source>
</evidence>
<dbReference type="PROSITE" id="PS00430">
    <property type="entry name" value="TONB_DEPENDENT_REC_1"/>
    <property type="match status" value="1"/>
</dbReference>
<evidence type="ECO:0000256" key="13">
    <source>
        <dbReference type="SAM" id="SignalP"/>
    </source>
</evidence>
<organism evidence="15 16">
    <name type="scientific">Parvularcula bermudensis (strain ATCC BAA-594 / HTCC2503 / KCTC 12087)</name>
    <dbReference type="NCBI Taxonomy" id="314260"/>
    <lineage>
        <taxon>Bacteria</taxon>
        <taxon>Pseudomonadati</taxon>
        <taxon>Pseudomonadota</taxon>
        <taxon>Alphaproteobacteria</taxon>
        <taxon>Parvularculales</taxon>
        <taxon>Parvularculaceae</taxon>
        <taxon>Parvularcula</taxon>
    </lineage>
</organism>
<proteinExistence type="inferred from homology"/>
<dbReference type="STRING" id="314260.PB2503_07639"/>
<evidence type="ECO:0000259" key="14">
    <source>
        <dbReference type="Pfam" id="PF07715"/>
    </source>
</evidence>
<accession>E0TGG4</accession>
<keyword evidence="3 11" id="KW-1134">Transmembrane beta strand</keyword>
<comment type="subcellular location">
    <subcellularLocation>
        <location evidence="1 11">Cell outer membrane</location>
        <topology evidence="1 11">Multi-pass membrane protein</topology>
    </subcellularLocation>
</comment>
<dbReference type="Proteomes" id="UP000001302">
    <property type="component" value="Chromosome"/>
</dbReference>
<dbReference type="SUPFAM" id="SSF56935">
    <property type="entry name" value="Porins"/>
    <property type="match status" value="1"/>
</dbReference>
<keyword evidence="9 11" id="KW-0472">Membrane</keyword>
<feature type="short sequence motif" description="TonB box" evidence="12">
    <location>
        <begin position="39"/>
        <end position="45"/>
    </location>
</feature>
<feature type="domain" description="TonB-dependent receptor plug" evidence="14">
    <location>
        <begin position="51"/>
        <end position="165"/>
    </location>
</feature>
<evidence type="ECO:0000256" key="10">
    <source>
        <dbReference type="ARBA" id="ARBA00023237"/>
    </source>
</evidence>
<dbReference type="PANTHER" id="PTHR32552">
    <property type="entry name" value="FERRICHROME IRON RECEPTOR-RELATED"/>
    <property type="match status" value="1"/>
</dbReference>
<evidence type="ECO:0000256" key="3">
    <source>
        <dbReference type="ARBA" id="ARBA00022452"/>
    </source>
</evidence>
<dbReference type="KEGG" id="pbr:PB2503_07639"/>
<dbReference type="InterPro" id="IPR036942">
    <property type="entry name" value="Beta-barrel_TonB_sf"/>
</dbReference>
<keyword evidence="6" id="KW-0408">Iron</keyword>
<comment type="similarity">
    <text evidence="11">Belongs to the TonB-dependent receptor family.</text>
</comment>
<keyword evidence="2 11" id="KW-0813">Transport</keyword>
<dbReference type="InterPro" id="IPR039426">
    <property type="entry name" value="TonB-dep_rcpt-like"/>
</dbReference>
<feature type="signal peptide" evidence="13">
    <location>
        <begin position="1"/>
        <end position="27"/>
    </location>
</feature>
<dbReference type="InterPro" id="IPR012910">
    <property type="entry name" value="Plug_dom"/>
</dbReference>
<dbReference type="HOGENOM" id="CLU_008287_15_1_5"/>
<evidence type="ECO:0000256" key="12">
    <source>
        <dbReference type="PROSITE-ProRule" id="PRU10143"/>
    </source>
</evidence>
<dbReference type="Gene3D" id="2.40.170.20">
    <property type="entry name" value="TonB-dependent receptor, beta-barrel domain"/>
    <property type="match status" value="1"/>
</dbReference>
<evidence type="ECO:0000313" key="15">
    <source>
        <dbReference type="EMBL" id="ADM09583.1"/>
    </source>
</evidence>
<evidence type="ECO:0000256" key="1">
    <source>
        <dbReference type="ARBA" id="ARBA00004571"/>
    </source>
</evidence>
<name>E0TGG4_PARBH</name>
<dbReference type="PROSITE" id="PS52016">
    <property type="entry name" value="TONB_DEPENDENT_REC_3"/>
    <property type="match status" value="1"/>
</dbReference>
<dbReference type="GO" id="GO:0009279">
    <property type="term" value="C:cell outer membrane"/>
    <property type="evidence" value="ECO:0007669"/>
    <property type="project" value="UniProtKB-SubCell"/>
</dbReference>
<evidence type="ECO:0000256" key="9">
    <source>
        <dbReference type="ARBA" id="ARBA00023136"/>
    </source>
</evidence>
<dbReference type="AlphaFoldDB" id="E0TGG4"/>
<keyword evidence="16" id="KW-1185">Reference proteome</keyword>
<keyword evidence="5 11" id="KW-0812">Transmembrane</keyword>
<reference evidence="16" key="1">
    <citation type="submission" date="2010-08" db="EMBL/GenBank/DDBJ databases">
        <title>Genome sequence of Parvularcula bermudensis HTCC2503.</title>
        <authorList>
            <person name="Kang D.-M."/>
            <person name="Oh H.-M."/>
            <person name="Cho J.-C."/>
        </authorList>
    </citation>
    <scope>NUCLEOTIDE SEQUENCE [LARGE SCALE GENOMIC DNA]</scope>
    <source>
        <strain evidence="16">ATCC BAA-594 / HTCC2503 / KCTC 12087</strain>
    </source>
</reference>
<dbReference type="PANTHER" id="PTHR32552:SF81">
    <property type="entry name" value="TONB-DEPENDENT OUTER MEMBRANE RECEPTOR"/>
    <property type="match status" value="1"/>
</dbReference>
<protein>
    <submittedName>
        <fullName evidence="15">TonB-dependent receptor</fullName>
    </submittedName>
</protein>
<evidence type="ECO:0000256" key="7">
    <source>
        <dbReference type="ARBA" id="ARBA00023065"/>
    </source>
</evidence>
<feature type="chain" id="PRO_5003140664" evidence="13">
    <location>
        <begin position="28"/>
        <end position="820"/>
    </location>
</feature>
<reference evidence="15 16" key="2">
    <citation type="journal article" date="2011" name="J. Bacteriol.">
        <title>Complete genome sequence of strain HTCC2503T of Parvularcula bermudensis, the type species of the order "Parvularculales" in the class Alphaproteobacteria.</title>
        <authorList>
            <person name="Oh H.M."/>
            <person name="Kang I."/>
            <person name="Vergin K.L."/>
            <person name="Kang D."/>
            <person name="Rhee K.H."/>
            <person name="Giovannoni S.J."/>
            <person name="Cho J.C."/>
        </authorList>
    </citation>
    <scope>NUCLEOTIDE SEQUENCE [LARGE SCALE GENOMIC DNA]</scope>
    <source>
        <strain evidence="16">ATCC BAA-594 / HTCC2503 / KCTC 12087</strain>
    </source>
</reference>